<dbReference type="SUPFAM" id="SSF82171">
    <property type="entry name" value="DPP6 N-terminal domain-like"/>
    <property type="match status" value="1"/>
</dbReference>
<dbReference type="SUPFAM" id="SSF53474">
    <property type="entry name" value="alpha/beta-Hydrolases"/>
    <property type="match status" value="1"/>
</dbReference>
<evidence type="ECO:0000259" key="3">
    <source>
        <dbReference type="Pfam" id="PF00326"/>
    </source>
</evidence>
<dbReference type="InterPro" id="IPR001375">
    <property type="entry name" value="Peptidase_S9_cat"/>
</dbReference>
<dbReference type="PATRIC" id="fig|762836.4.peg.3297"/>
<dbReference type="InterPro" id="IPR029058">
    <property type="entry name" value="AB_hydrolase_fold"/>
</dbReference>
<dbReference type="OrthoDB" id="4269629at2"/>
<dbReference type="AlphaFoldDB" id="A0A1E7WHZ1"/>
<feature type="chain" id="PRO_5009207139" evidence="2">
    <location>
        <begin position="27"/>
        <end position="669"/>
    </location>
</feature>
<reference evidence="5" key="1">
    <citation type="journal article" date="2016" name="Front. Microbiol.">
        <title>Molecular Keys to the Janthinobacterium and Duganella spp. Interaction with the Plant Pathogen Fusarium graminearum.</title>
        <authorList>
            <person name="Haack F.S."/>
            <person name="Poehlein A."/>
            <person name="Kroger C."/>
            <person name="Voigt C.A."/>
            <person name="Piepenbring M."/>
            <person name="Bode H.B."/>
            <person name="Daniel R."/>
            <person name="Schafer W."/>
            <person name="Streit W.R."/>
        </authorList>
    </citation>
    <scope>NUCLEOTIDE SEQUENCE [LARGE SCALE GENOMIC DNA]</scope>
    <source>
        <strain evidence="5">T54</strain>
    </source>
</reference>
<dbReference type="GO" id="GO:0006508">
    <property type="term" value="P:proteolysis"/>
    <property type="evidence" value="ECO:0007669"/>
    <property type="project" value="InterPro"/>
</dbReference>
<evidence type="ECO:0000313" key="4">
    <source>
        <dbReference type="EMBL" id="OEZ98259.1"/>
    </source>
</evidence>
<gene>
    <name evidence="4" type="primary">ptpA_7</name>
    <name evidence="4" type="ORF">DUPY_32040</name>
</gene>
<dbReference type="PANTHER" id="PTHR42776">
    <property type="entry name" value="SERINE PEPTIDASE S9 FAMILY MEMBER"/>
    <property type="match status" value="1"/>
</dbReference>
<dbReference type="Pfam" id="PF00326">
    <property type="entry name" value="Peptidase_S9"/>
    <property type="match status" value="1"/>
</dbReference>
<evidence type="ECO:0000256" key="2">
    <source>
        <dbReference type="SAM" id="SignalP"/>
    </source>
</evidence>
<evidence type="ECO:0000256" key="1">
    <source>
        <dbReference type="ARBA" id="ARBA00022801"/>
    </source>
</evidence>
<feature type="signal peptide" evidence="2">
    <location>
        <begin position="1"/>
        <end position="26"/>
    </location>
</feature>
<dbReference type="GO" id="GO:0004252">
    <property type="term" value="F:serine-type endopeptidase activity"/>
    <property type="evidence" value="ECO:0007669"/>
    <property type="project" value="TreeGrafter"/>
</dbReference>
<dbReference type="RefSeq" id="WP_070249402.1">
    <property type="nucleotide sequence ID" value="NZ_LROM01000092.1"/>
</dbReference>
<dbReference type="EC" id="3.4.14.12" evidence="4"/>
<keyword evidence="2" id="KW-0732">Signal</keyword>
<dbReference type="Gene3D" id="3.40.50.1820">
    <property type="entry name" value="alpha/beta hydrolase"/>
    <property type="match status" value="1"/>
</dbReference>
<comment type="caution">
    <text evidence="4">The sequence shown here is derived from an EMBL/GenBank/DDBJ whole genome shotgun (WGS) entry which is preliminary data.</text>
</comment>
<accession>A0A1E7WHZ1</accession>
<dbReference type="Proteomes" id="UP000175989">
    <property type="component" value="Unassembled WGS sequence"/>
</dbReference>
<keyword evidence="5" id="KW-1185">Reference proteome</keyword>
<protein>
    <submittedName>
        <fullName evidence="4">Prolyl tripeptidyl peptidase</fullName>
        <ecNumber evidence="4">3.4.14.12</ecNumber>
    </submittedName>
</protein>
<evidence type="ECO:0000313" key="5">
    <source>
        <dbReference type="Proteomes" id="UP000175989"/>
    </source>
</evidence>
<proteinExistence type="predicted"/>
<organism evidence="4 5">
    <name type="scientific">Duganella phyllosphaerae</name>
    <dbReference type="NCBI Taxonomy" id="762836"/>
    <lineage>
        <taxon>Bacteria</taxon>
        <taxon>Pseudomonadati</taxon>
        <taxon>Pseudomonadota</taxon>
        <taxon>Betaproteobacteria</taxon>
        <taxon>Burkholderiales</taxon>
        <taxon>Oxalobacteraceae</taxon>
        <taxon>Telluria group</taxon>
        <taxon>Duganella</taxon>
    </lineage>
</organism>
<dbReference type="EMBL" id="LROM01000092">
    <property type="protein sequence ID" value="OEZ98259.1"/>
    <property type="molecule type" value="Genomic_DNA"/>
</dbReference>
<feature type="domain" description="Peptidase S9 prolyl oligopeptidase catalytic" evidence="3">
    <location>
        <begin position="456"/>
        <end position="668"/>
    </location>
</feature>
<dbReference type="PROSITE" id="PS51257">
    <property type="entry name" value="PROKAR_LIPOPROTEIN"/>
    <property type="match status" value="1"/>
</dbReference>
<name>A0A1E7WHZ1_9BURK</name>
<keyword evidence="1 4" id="KW-0378">Hydrolase</keyword>
<sequence length="669" mass="73487">MRRPLLTPLFHVVVACVAMLTGPARAAAPLPPVAAFFGTPHFSHVKLSPDGRHVAMAILLPDGSQGIAVRGTEADGKLGALARVDGVDVGISAIDWVNNGRLTYLLKDLRRNADTQRDVFAVDIDGKNLRHLISGDWRFKPDAPIGSTISSRMLPPGYVYVDRINDGSDDILIAKVSWNNVDIASNSSRLHRLNTRTQRIRPAFEGSQPPAVRSWLNDYDAVPRVVTSELKGRCSTWYRKPDDTSWTEIDSAACAEGKAFQPQFFDGSDSLYVEANYKGYDALYRYDLNTLTRDAQPVVETVGFDFQGSPVVDMTSKRLLGLHLTTDANTTVWFNPVLKAEQAKIDALLSGSINTISCAADCLAAPVLLVTRENDRLPTEYALYVRATGKLLGLGSSHPDIKPAQMGQRSFHHYPARDGRKIPVYVTTPADGAAGPRPAVVLVHGGPTVRGSSWEWDDEAAFLASRGYLVIQPEFRGSTGFGSDHTTAGYRQWGGTMQDDLADAAQWAVKQGWADARRIGIMGASYGGYATLMGLIKDPAIFRAGVAWSGVTDLQLLFTSLQSDATEDALDYGMRATIGDPERDAALFRTNSPLRRAAELKQPLLLAHGIDDLRVPIQHASDFYGAVKAHNKQVQLVTYDDEQHTWRKQQTILDFWQRVDTFLDTNLKH</sequence>
<dbReference type="PANTHER" id="PTHR42776:SF27">
    <property type="entry name" value="DIPEPTIDYL PEPTIDASE FAMILY MEMBER 6"/>
    <property type="match status" value="1"/>
</dbReference>